<feature type="transmembrane region" description="Helical" evidence="7">
    <location>
        <begin position="450"/>
        <end position="470"/>
    </location>
</feature>
<dbReference type="InterPro" id="IPR020846">
    <property type="entry name" value="MFS_dom"/>
</dbReference>
<dbReference type="Gene3D" id="1.20.1250.20">
    <property type="entry name" value="MFS general substrate transporter like domains"/>
    <property type="match status" value="2"/>
</dbReference>
<feature type="non-terminal residue" evidence="9">
    <location>
        <position position="515"/>
    </location>
</feature>
<dbReference type="InterPro" id="IPR036259">
    <property type="entry name" value="MFS_trans_sf"/>
</dbReference>
<dbReference type="GO" id="GO:0016020">
    <property type="term" value="C:membrane"/>
    <property type="evidence" value="ECO:0007669"/>
    <property type="project" value="UniProtKB-SubCell"/>
</dbReference>
<feature type="transmembrane region" description="Helical" evidence="7">
    <location>
        <begin position="149"/>
        <end position="172"/>
    </location>
</feature>
<dbReference type="EMBL" id="KK120271">
    <property type="protein sequence ID" value="KFM77915.1"/>
    <property type="molecule type" value="Genomic_DNA"/>
</dbReference>
<accession>A0A087UKM6</accession>
<dbReference type="OMA" id="EQWNTIF"/>
<feature type="transmembrane region" description="Helical" evidence="7">
    <location>
        <begin position="21"/>
        <end position="39"/>
    </location>
</feature>
<feature type="transmembrane region" description="Helical" evidence="7">
    <location>
        <begin position="184"/>
        <end position="206"/>
    </location>
</feature>
<dbReference type="FunFam" id="1.20.1250.20:FF:000003">
    <property type="entry name" value="Solute carrier family 17 member 3"/>
    <property type="match status" value="1"/>
</dbReference>
<feature type="transmembrane region" description="Helical" evidence="7">
    <location>
        <begin position="123"/>
        <end position="143"/>
    </location>
</feature>
<keyword evidence="5 7" id="KW-1133">Transmembrane helix</keyword>
<keyword evidence="10" id="KW-1185">Reference proteome</keyword>
<dbReference type="SUPFAM" id="SSF103473">
    <property type="entry name" value="MFS general substrate transporter"/>
    <property type="match status" value="1"/>
</dbReference>
<dbReference type="InterPro" id="IPR011701">
    <property type="entry name" value="MFS"/>
</dbReference>
<evidence type="ECO:0000256" key="2">
    <source>
        <dbReference type="ARBA" id="ARBA00022448"/>
    </source>
</evidence>
<keyword evidence="4" id="KW-0769">Symport</keyword>
<dbReference type="InterPro" id="IPR050382">
    <property type="entry name" value="MFS_Na/Anion_cotransporter"/>
</dbReference>
<comment type="subcellular location">
    <subcellularLocation>
        <location evidence="1">Membrane</location>
        <topology evidence="1">Multi-pass membrane protein</topology>
    </subcellularLocation>
</comment>
<sequence length="515" mass="56248">MKKAEGNIQEKYEPGPCCYLPARYVLTLLLFWAMSLEFAHRVCMSVTIVAMVNHTTFIQGNDSQVEDKSCPEPWIGNTTTPDPPGEYIWSPSIQGLILGAYFYGFVCTQLVGGRLAEVAGGKWPLGLSILFGSLLTFLTPIAADLGVAAIVLVRVAMGLIHGVCLPTAFAMFAHWAPVEERSTLLALCIMGDHVGTVLSMPLAGYLCENGFAGGWPSVFYVLGILGCIWFIFWCCLAYSKPADHPRISKGEIDYILKGQIQIGVYQKLPVPWKQILCSPPVWSIAIVTFCAAWGHTTLLTKLPTYLELVLHVPIQKNGVVNSLIYVCICITLFLSGFASDYLRSKKNFNPTTVRKGFQLIAMMGPAITTALIPVVGCDKNSVIALLTLAMAFLGFCGGGHVSIAVEMAPHYTATIFGLVSGIGCTAGIFSPLLAGLLLDNAHASIEQWRLVFYISSGFYMFGGIIFVLWASAERQSWAYRPTMPDLLKIHNTGKESDLFINKVDFERSFTYGTIG</sequence>
<organism evidence="9 10">
    <name type="scientific">Stegodyphus mimosarum</name>
    <name type="common">African social velvet spider</name>
    <dbReference type="NCBI Taxonomy" id="407821"/>
    <lineage>
        <taxon>Eukaryota</taxon>
        <taxon>Metazoa</taxon>
        <taxon>Ecdysozoa</taxon>
        <taxon>Arthropoda</taxon>
        <taxon>Chelicerata</taxon>
        <taxon>Arachnida</taxon>
        <taxon>Araneae</taxon>
        <taxon>Araneomorphae</taxon>
        <taxon>Entelegynae</taxon>
        <taxon>Eresoidea</taxon>
        <taxon>Eresidae</taxon>
        <taxon>Stegodyphus</taxon>
    </lineage>
</organism>
<dbReference type="GO" id="GO:0006820">
    <property type="term" value="P:monoatomic anion transport"/>
    <property type="evidence" value="ECO:0007669"/>
    <property type="project" value="TreeGrafter"/>
</dbReference>
<evidence type="ECO:0000256" key="7">
    <source>
        <dbReference type="SAM" id="Phobius"/>
    </source>
</evidence>
<reference evidence="9 10" key="1">
    <citation type="submission" date="2013-11" db="EMBL/GenBank/DDBJ databases">
        <title>Genome sequencing of Stegodyphus mimosarum.</title>
        <authorList>
            <person name="Bechsgaard J."/>
        </authorList>
    </citation>
    <scope>NUCLEOTIDE SEQUENCE [LARGE SCALE GENOMIC DNA]</scope>
</reference>
<dbReference type="GO" id="GO:0015293">
    <property type="term" value="F:symporter activity"/>
    <property type="evidence" value="ECO:0007669"/>
    <property type="project" value="UniProtKB-KW"/>
</dbReference>
<feature type="transmembrane region" description="Helical" evidence="7">
    <location>
        <begin position="382"/>
        <end position="403"/>
    </location>
</feature>
<dbReference type="CDD" id="cd17318">
    <property type="entry name" value="MFS_SLC17"/>
    <property type="match status" value="1"/>
</dbReference>
<dbReference type="PROSITE" id="PS50850">
    <property type="entry name" value="MFS"/>
    <property type="match status" value="1"/>
</dbReference>
<keyword evidence="6 7" id="KW-0472">Membrane</keyword>
<dbReference type="OrthoDB" id="6434013at2759"/>
<feature type="transmembrane region" description="Helical" evidence="7">
    <location>
        <begin position="93"/>
        <end position="111"/>
    </location>
</feature>
<proteinExistence type="predicted"/>
<evidence type="ECO:0000313" key="10">
    <source>
        <dbReference type="Proteomes" id="UP000054359"/>
    </source>
</evidence>
<dbReference type="FunFam" id="1.20.1250.20:FF:000423">
    <property type="entry name" value="Putative inorganic phosphate cotransporter-like Protein"/>
    <property type="match status" value="1"/>
</dbReference>
<evidence type="ECO:0000256" key="4">
    <source>
        <dbReference type="ARBA" id="ARBA00022847"/>
    </source>
</evidence>
<dbReference type="PANTHER" id="PTHR11662">
    <property type="entry name" value="SOLUTE CARRIER FAMILY 17"/>
    <property type="match status" value="1"/>
</dbReference>
<dbReference type="Proteomes" id="UP000054359">
    <property type="component" value="Unassembled WGS sequence"/>
</dbReference>
<feature type="transmembrane region" description="Helical" evidence="7">
    <location>
        <begin position="218"/>
        <end position="239"/>
    </location>
</feature>
<feature type="transmembrane region" description="Helical" evidence="7">
    <location>
        <begin position="415"/>
        <end position="438"/>
    </location>
</feature>
<name>A0A087UKM6_STEMI</name>
<evidence type="ECO:0000256" key="6">
    <source>
        <dbReference type="ARBA" id="ARBA00023136"/>
    </source>
</evidence>
<dbReference type="AlphaFoldDB" id="A0A087UKM6"/>
<keyword evidence="2" id="KW-0813">Transport</keyword>
<evidence type="ECO:0000256" key="3">
    <source>
        <dbReference type="ARBA" id="ARBA00022692"/>
    </source>
</evidence>
<feature type="transmembrane region" description="Helical" evidence="7">
    <location>
        <begin position="281"/>
        <end position="299"/>
    </location>
</feature>
<evidence type="ECO:0000256" key="5">
    <source>
        <dbReference type="ARBA" id="ARBA00022989"/>
    </source>
</evidence>
<evidence type="ECO:0000313" key="9">
    <source>
        <dbReference type="EMBL" id="KFM77915.1"/>
    </source>
</evidence>
<evidence type="ECO:0000256" key="1">
    <source>
        <dbReference type="ARBA" id="ARBA00004141"/>
    </source>
</evidence>
<gene>
    <name evidence="9" type="ORF">X975_22504</name>
</gene>
<feature type="transmembrane region" description="Helical" evidence="7">
    <location>
        <begin position="359"/>
        <end position="376"/>
    </location>
</feature>
<evidence type="ECO:0000259" key="8">
    <source>
        <dbReference type="PROSITE" id="PS50850"/>
    </source>
</evidence>
<protein>
    <submittedName>
        <fullName evidence="9">Sialin</fullName>
    </submittedName>
</protein>
<feature type="transmembrane region" description="Helical" evidence="7">
    <location>
        <begin position="319"/>
        <end position="338"/>
    </location>
</feature>
<dbReference type="PANTHER" id="PTHR11662:SF399">
    <property type="entry name" value="FI19708P1-RELATED"/>
    <property type="match status" value="1"/>
</dbReference>
<dbReference type="STRING" id="407821.A0A087UKM6"/>
<keyword evidence="3 7" id="KW-0812">Transmembrane</keyword>
<feature type="domain" description="Major facilitator superfamily (MFS) profile" evidence="8">
    <location>
        <begin position="48"/>
        <end position="474"/>
    </location>
</feature>
<dbReference type="Pfam" id="PF07690">
    <property type="entry name" value="MFS_1"/>
    <property type="match status" value="1"/>
</dbReference>